<name>A0A1H3A3J6_9FLAO</name>
<keyword evidence="2" id="KW-1185">Reference proteome</keyword>
<comment type="caution">
    <text evidence="1">The sequence shown here is derived from an EMBL/GenBank/DDBJ whole genome shotgun (WGS) entry which is preliminary data.</text>
</comment>
<proteinExistence type="predicted"/>
<dbReference type="AlphaFoldDB" id="A0A1H3A3J6"/>
<protein>
    <submittedName>
        <fullName evidence="1">Uncharacterized protein</fullName>
    </submittedName>
</protein>
<organism evidence="1 2">
    <name type="scientific">Capnocytophaga granulosa</name>
    <dbReference type="NCBI Taxonomy" id="45242"/>
    <lineage>
        <taxon>Bacteria</taxon>
        <taxon>Pseudomonadati</taxon>
        <taxon>Bacteroidota</taxon>
        <taxon>Flavobacteriia</taxon>
        <taxon>Flavobacteriales</taxon>
        <taxon>Flavobacteriaceae</taxon>
        <taxon>Capnocytophaga</taxon>
    </lineage>
</organism>
<dbReference type="EMBL" id="FNND01000027">
    <property type="protein sequence ID" value="SDX24257.1"/>
    <property type="molecule type" value="Genomic_DNA"/>
</dbReference>
<evidence type="ECO:0000313" key="2">
    <source>
        <dbReference type="Proteomes" id="UP000182771"/>
    </source>
</evidence>
<feature type="non-terminal residue" evidence="1">
    <location>
        <position position="1"/>
    </location>
</feature>
<sequence length="456" mass="53585">QEKESGEVYIAAVYNDQEVKSDTFKITSEVVTFERGNSPVKVGVVEVEEKEEILDPIDENISSNIIVKKIYEIDSFNDDTPLSIKEDRKMEEIKLHTLNAIYIDKTNISIILNIVNKENIQGCFIYPIITNIPDIEKDPEQYEESISDVDFSVSMIENKNWYKENTIGKNVTEIDLRLMFNKKTYESLYLDIFTFKETLTPQHQLKIKIEFKKIDTYRIYYDGNIEKYIFNNLPYDKEKKYQYVYHDEEGNEHEIGIFKFIETTEMKKGNIAGTKKVELIDIREFKGYDNNGVKLKFLTINTDSKRYYINPDCYAGLLGAMAKLNIDYLGFNGFSNNKAGSYPSTSHFNGEKGDLRYLSTNRKGESTHLEYSYFDVEQQNKFNDALYLFGWGRLEKMYSEYFTYNGNSKYLLNHTRHLRIDEKRDDKGKIIQKEVRHHHHLHLTGFDHSLIKIIEE</sequence>
<dbReference type="Proteomes" id="UP000182771">
    <property type="component" value="Unassembled WGS sequence"/>
</dbReference>
<evidence type="ECO:0000313" key="1">
    <source>
        <dbReference type="EMBL" id="SDX24257.1"/>
    </source>
</evidence>
<gene>
    <name evidence="1" type="ORF">SAMN05444420_1271</name>
</gene>
<reference evidence="1 2" key="1">
    <citation type="submission" date="2016-10" db="EMBL/GenBank/DDBJ databases">
        <authorList>
            <person name="Varghese N."/>
            <person name="Submissions S."/>
        </authorList>
    </citation>
    <scope>NUCLEOTIDE SEQUENCE [LARGE SCALE GENOMIC DNA]</scope>
    <source>
        <strain evidence="1 2">DSM 11449</strain>
    </source>
</reference>
<accession>A0A1H3A3J6</accession>